<name>A0ABD5PWK7_9EURY</name>
<dbReference type="RefSeq" id="WP_254267732.1">
    <property type="nucleotide sequence ID" value="NZ_CP100400.1"/>
</dbReference>
<reference evidence="1 2" key="1">
    <citation type="journal article" date="2019" name="Int. J. Syst. Evol. Microbiol.">
        <title>The Global Catalogue of Microorganisms (GCM) 10K type strain sequencing project: providing services to taxonomists for standard genome sequencing and annotation.</title>
        <authorList>
            <consortium name="The Broad Institute Genomics Platform"/>
            <consortium name="The Broad Institute Genome Sequencing Center for Infectious Disease"/>
            <person name="Wu L."/>
            <person name="Ma J."/>
        </authorList>
    </citation>
    <scope>NUCLEOTIDE SEQUENCE [LARGE SCALE GENOMIC DNA]</scope>
    <source>
        <strain evidence="1 2">XZYJ18</strain>
    </source>
</reference>
<keyword evidence="2" id="KW-1185">Reference proteome</keyword>
<accession>A0ABD5PWK7</accession>
<comment type="caution">
    <text evidence="1">The sequence shown here is derived from an EMBL/GenBank/DDBJ whole genome shotgun (WGS) entry which is preliminary data.</text>
</comment>
<dbReference type="AlphaFoldDB" id="A0ABD5PWK7"/>
<protein>
    <recommendedName>
        <fullName evidence="3">Tat (Twin-arginine translocation) pathway signal sequence</fullName>
    </recommendedName>
</protein>
<proteinExistence type="predicted"/>
<organism evidence="1 2">
    <name type="scientific">Halorussus aquaticus</name>
    <dbReference type="NCBI Taxonomy" id="2953748"/>
    <lineage>
        <taxon>Archaea</taxon>
        <taxon>Methanobacteriati</taxon>
        <taxon>Methanobacteriota</taxon>
        <taxon>Stenosarchaea group</taxon>
        <taxon>Halobacteria</taxon>
        <taxon>Halobacteriales</taxon>
        <taxon>Haladaptataceae</taxon>
        <taxon>Halorussus</taxon>
    </lineage>
</organism>
<evidence type="ECO:0000313" key="2">
    <source>
        <dbReference type="Proteomes" id="UP001595945"/>
    </source>
</evidence>
<evidence type="ECO:0000313" key="1">
    <source>
        <dbReference type="EMBL" id="MFC4822747.1"/>
    </source>
</evidence>
<dbReference type="EMBL" id="JBHSHT010000001">
    <property type="protein sequence ID" value="MFC4822747.1"/>
    <property type="molecule type" value="Genomic_DNA"/>
</dbReference>
<dbReference type="GeneID" id="73046213"/>
<dbReference type="InterPro" id="IPR006311">
    <property type="entry name" value="TAT_signal"/>
</dbReference>
<sequence>MTRETPSENAKSMDRRTFVERSAVASVGIGLGLGETATSSIVPGGDSSVQTQEEPGVQYYNFVVPDRGIVESDYVNKFLFVTEFRRQIDENPFSGCFAQAEKQVEDQFRGGSNVYDGVLIDATEAFQLFGGDDEAVERLRQILGGEGIDLPTALTGNVGAIVGTRIFAPATVGRLPTDEGYRSAGGESCDGGYVRLYVHELPNEVTQ</sequence>
<dbReference type="PROSITE" id="PS51318">
    <property type="entry name" value="TAT"/>
    <property type="match status" value="1"/>
</dbReference>
<dbReference type="Proteomes" id="UP001595945">
    <property type="component" value="Unassembled WGS sequence"/>
</dbReference>
<gene>
    <name evidence="1" type="ORF">ACFO9K_00580</name>
</gene>
<evidence type="ECO:0008006" key="3">
    <source>
        <dbReference type="Google" id="ProtNLM"/>
    </source>
</evidence>